<dbReference type="FunFam" id="3.40.50.300:FF:000108">
    <property type="entry name" value="ATP-dependent RNA helicase RhlE"/>
    <property type="match status" value="1"/>
</dbReference>
<sequence>MVITSFEELGLIEPINRALRDEKYEKPTPIQAEAIPYLLGGRDVLGSAQTGTGKTAAFALPILQHLAKGKPGSKKKSPRALILTPTRELADQISRSFKIYGRYLKISHTVVYGGVGIGAQARALARGVDVLVATPGRLLDLVNQGIVYLDRVEFFTLDEADRMLDMGFIIDINKIIAELPEKHQTLFFSATMPAGVKQLTRTLLKDPAQVKINPLSSTAERVDQKVLFVERGDKEALLFSLLEDAGINRALIFTRTKHEANKITEKLNRKKVKAEAIHGNKSQGARTKALKNFTDGQARVLVATDVASRGIDIKGVTHVINYEMPNEPESYIHRVGRTARAGADGIAISFCDGSERAFLGAIERTIKASLPVDKEHPFHSEQAAKSKSRGGSFPGRNSWNSKSKSRKRNNFRRTSASRYN</sequence>
<feature type="domain" description="DEAD-box RNA helicase Q" evidence="9">
    <location>
        <begin position="4"/>
        <end position="32"/>
    </location>
</feature>
<reference evidence="10" key="1">
    <citation type="submission" date="2018-06" db="EMBL/GenBank/DDBJ databases">
        <authorList>
            <person name="Zhirakovskaya E."/>
        </authorList>
    </citation>
    <scope>NUCLEOTIDE SEQUENCE</scope>
</reference>
<accession>A0A3B1BLE2</accession>
<evidence type="ECO:0000256" key="4">
    <source>
        <dbReference type="ARBA" id="ARBA00022806"/>
    </source>
</evidence>
<evidence type="ECO:0000313" key="10">
    <source>
        <dbReference type="EMBL" id="VAX18769.1"/>
    </source>
</evidence>
<dbReference type="PROSITE" id="PS51194">
    <property type="entry name" value="HELICASE_CTER"/>
    <property type="match status" value="1"/>
</dbReference>
<feature type="domain" description="Helicase ATP-binding" evidence="7">
    <location>
        <begin position="35"/>
        <end position="210"/>
    </location>
</feature>
<dbReference type="GO" id="GO:0005524">
    <property type="term" value="F:ATP binding"/>
    <property type="evidence" value="ECO:0007669"/>
    <property type="project" value="UniProtKB-KW"/>
</dbReference>
<keyword evidence="4 10" id="KW-0347">Helicase</keyword>
<dbReference type="GO" id="GO:0016787">
    <property type="term" value="F:hydrolase activity"/>
    <property type="evidence" value="ECO:0007669"/>
    <property type="project" value="UniProtKB-KW"/>
</dbReference>
<dbReference type="EMBL" id="UOGA01000136">
    <property type="protein sequence ID" value="VAX18769.1"/>
    <property type="molecule type" value="Genomic_DNA"/>
</dbReference>
<dbReference type="AlphaFoldDB" id="A0A3B1BLE2"/>
<dbReference type="InterPro" id="IPR027417">
    <property type="entry name" value="P-loop_NTPase"/>
</dbReference>
<evidence type="ECO:0000256" key="1">
    <source>
        <dbReference type="ARBA" id="ARBA00022490"/>
    </source>
</evidence>
<dbReference type="PANTHER" id="PTHR47959">
    <property type="entry name" value="ATP-DEPENDENT RNA HELICASE RHLE-RELATED"/>
    <property type="match status" value="1"/>
</dbReference>
<dbReference type="CDD" id="cd00268">
    <property type="entry name" value="DEADc"/>
    <property type="match status" value="1"/>
</dbReference>
<proteinExistence type="predicted"/>
<dbReference type="PROSITE" id="PS51192">
    <property type="entry name" value="HELICASE_ATP_BIND_1"/>
    <property type="match status" value="1"/>
</dbReference>
<dbReference type="Gene3D" id="3.40.50.300">
    <property type="entry name" value="P-loop containing nucleotide triphosphate hydrolases"/>
    <property type="match status" value="2"/>
</dbReference>
<keyword evidence="1" id="KW-0963">Cytoplasm</keyword>
<organism evidence="10">
    <name type="scientific">hydrothermal vent metagenome</name>
    <dbReference type="NCBI Taxonomy" id="652676"/>
    <lineage>
        <taxon>unclassified sequences</taxon>
        <taxon>metagenomes</taxon>
        <taxon>ecological metagenomes</taxon>
    </lineage>
</organism>
<name>A0A3B1BLE2_9ZZZZ</name>
<evidence type="ECO:0000259" key="7">
    <source>
        <dbReference type="PROSITE" id="PS51192"/>
    </source>
</evidence>
<dbReference type="InterPro" id="IPR050079">
    <property type="entry name" value="DEAD_box_RNA_helicase"/>
</dbReference>
<dbReference type="GO" id="GO:0005829">
    <property type="term" value="C:cytosol"/>
    <property type="evidence" value="ECO:0007669"/>
    <property type="project" value="TreeGrafter"/>
</dbReference>
<dbReference type="InterPro" id="IPR001650">
    <property type="entry name" value="Helicase_C-like"/>
</dbReference>
<evidence type="ECO:0000259" key="9">
    <source>
        <dbReference type="PROSITE" id="PS51195"/>
    </source>
</evidence>
<dbReference type="Pfam" id="PF00271">
    <property type="entry name" value="Helicase_C"/>
    <property type="match status" value="1"/>
</dbReference>
<feature type="compositionally biased region" description="Basic and acidic residues" evidence="6">
    <location>
        <begin position="373"/>
        <end position="384"/>
    </location>
</feature>
<dbReference type="InterPro" id="IPR014014">
    <property type="entry name" value="RNA_helicase_DEAD_Q_motif"/>
</dbReference>
<dbReference type="SMART" id="SM00490">
    <property type="entry name" value="HELICc"/>
    <property type="match status" value="1"/>
</dbReference>
<keyword evidence="3" id="KW-0378">Hydrolase</keyword>
<gene>
    <name evidence="10" type="ORF">MNBD_NITROSPINAE04-706</name>
</gene>
<dbReference type="Pfam" id="PF00270">
    <property type="entry name" value="DEAD"/>
    <property type="match status" value="1"/>
</dbReference>
<dbReference type="InterPro" id="IPR044742">
    <property type="entry name" value="DEAD/DEAH_RhlB"/>
</dbReference>
<dbReference type="GO" id="GO:0003676">
    <property type="term" value="F:nucleic acid binding"/>
    <property type="evidence" value="ECO:0007669"/>
    <property type="project" value="InterPro"/>
</dbReference>
<evidence type="ECO:0000259" key="8">
    <source>
        <dbReference type="PROSITE" id="PS51194"/>
    </source>
</evidence>
<protein>
    <submittedName>
        <fullName evidence="10">ATP-dependent RNA helicase RhlE</fullName>
    </submittedName>
</protein>
<keyword evidence="5" id="KW-0067">ATP-binding</keyword>
<dbReference type="SUPFAM" id="SSF52540">
    <property type="entry name" value="P-loop containing nucleoside triphosphate hydrolases"/>
    <property type="match status" value="2"/>
</dbReference>
<dbReference type="PANTHER" id="PTHR47959:SF13">
    <property type="entry name" value="ATP-DEPENDENT RNA HELICASE RHLE"/>
    <property type="match status" value="1"/>
</dbReference>
<dbReference type="CDD" id="cd18787">
    <property type="entry name" value="SF2_C_DEAD"/>
    <property type="match status" value="1"/>
</dbReference>
<feature type="domain" description="Helicase C-terminal" evidence="8">
    <location>
        <begin position="233"/>
        <end position="384"/>
    </location>
</feature>
<dbReference type="GO" id="GO:0003724">
    <property type="term" value="F:RNA helicase activity"/>
    <property type="evidence" value="ECO:0007669"/>
    <property type="project" value="InterPro"/>
</dbReference>
<evidence type="ECO:0000256" key="3">
    <source>
        <dbReference type="ARBA" id="ARBA00022801"/>
    </source>
</evidence>
<feature type="region of interest" description="Disordered" evidence="6">
    <location>
        <begin position="373"/>
        <end position="420"/>
    </location>
</feature>
<dbReference type="PROSITE" id="PS51195">
    <property type="entry name" value="Q_MOTIF"/>
    <property type="match status" value="1"/>
</dbReference>
<dbReference type="InterPro" id="IPR014001">
    <property type="entry name" value="Helicase_ATP-bd"/>
</dbReference>
<dbReference type="SMART" id="SM00487">
    <property type="entry name" value="DEXDc"/>
    <property type="match status" value="1"/>
</dbReference>
<keyword evidence="2" id="KW-0547">Nucleotide-binding</keyword>
<evidence type="ECO:0000256" key="5">
    <source>
        <dbReference type="ARBA" id="ARBA00022840"/>
    </source>
</evidence>
<dbReference type="InterPro" id="IPR011545">
    <property type="entry name" value="DEAD/DEAH_box_helicase_dom"/>
</dbReference>
<evidence type="ECO:0000256" key="6">
    <source>
        <dbReference type="SAM" id="MobiDB-lite"/>
    </source>
</evidence>
<evidence type="ECO:0000256" key="2">
    <source>
        <dbReference type="ARBA" id="ARBA00022741"/>
    </source>
</evidence>